<dbReference type="EMBL" id="QGNW01000083">
    <property type="protein sequence ID" value="RVX00214.1"/>
    <property type="molecule type" value="Genomic_DNA"/>
</dbReference>
<organism evidence="1 2">
    <name type="scientific">Vitis vinifera</name>
    <name type="common">Grape</name>
    <dbReference type="NCBI Taxonomy" id="29760"/>
    <lineage>
        <taxon>Eukaryota</taxon>
        <taxon>Viridiplantae</taxon>
        <taxon>Streptophyta</taxon>
        <taxon>Embryophyta</taxon>
        <taxon>Tracheophyta</taxon>
        <taxon>Spermatophyta</taxon>
        <taxon>Magnoliopsida</taxon>
        <taxon>eudicotyledons</taxon>
        <taxon>Gunneridae</taxon>
        <taxon>Pentapetalae</taxon>
        <taxon>rosids</taxon>
        <taxon>Vitales</taxon>
        <taxon>Vitaceae</taxon>
        <taxon>Viteae</taxon>
        <taxon>Vitis</taxon>
    </lineage>
</organism>
<evidence type="ECO:0000313" key="2">
    <source>
        <dbReference type="Proteomes" id="UP000288805"/>
    </source>
</evidence>
<evidence type="ECO:0000313" key="1">
    <source>
        <dbReference type="EMBL" id="RVX00214.1"/>
    </source>
</evidence>
<proteinExistence type="predicted"/>
<accession>A0A438IU07</accession>
<gene>
    <name evidence="1" type="ORF">CK203_026638</name>
</gene>
<comment type="caution">
    <text evidence="1">The sequence shown here is derived from an EMBL/GenBank/DDBJ whole genome shotgun (WGS) entry which is preliminary data.</text>
</comment>
<protein>
    <submittedName>
        <fullName evidence="1">Uncharacterized protein</fullName>
    </submittedName>
</protein>
<dbReference type="AlphaFoldDB" id="A0A438IU07"/>
<sequence>MELWTHIPDRVPLEIGCSWKVWLKRKAMVLRVATNGYGKDTWCGDISLEEAFLVFFAIAIDKDSWIANLWEKDNEKG</sequence>
<dbReference type="Proteomes" id="UP000288805">
    <property type="component" value="Unassembled WGS sequence"/>
</dbReference>
<reference evidence="1 2" key="1">
    <citation type="journal article" date="2018" name="PLoS Genet.">
        <title>Population sequencing reveals clonal diversity and ancestral inbreeding in the grapevine cultivar Chardonnay.</title>
        <authorList>
            <person name="Roach M.J."/>
            <person name="Johnson D.L."/>
            <person name="Bohlmann J."/>
            <person name="van Vuuren H.J."/>
            <person name="Jones S.J."/>
            <person name="Pretorius I.S."/>
            <person name="Schmidt S.A."/>
            <person name="Borneman A.R."/>
        </authorList>
    </citation>
    <scope>NUCLEOTIDE SEQUENCE [LARGE SCALE GENOMIC DNA]</scope>
    <source>
        <strain evidence="2">cv. Chardonnay</strain>
        <tissue evidence="1">Leaf</tissue>
    </source>
</reference>
<name>A0A438IU07_VITVI</name>